<evidence type="ECO:0000313" key="2">
    <source>
        <dbReference type="Proteomes" id="UP001589559"/>
    </source>
</evidence>
<reference evidence="1" key="1">
    <citation type="submission" date="2024-09" db="EMBL/GenBank/DDBJ databases">
        <authorList>
            <person name="Sun Q."/>
            <person name="Mori K."/>
        </authorList>
    </citation>
    <scope>NUCLEOTIDE SEQUENCE</scope>
    <source>
        <strain evidence="1">JCM 19018</strain>
    </source>
</reference>
<gene>
    <name evidence="1" type="ORF">ACFFN7_20190</name>
</gene>
<dbReference type="Proteomes" id="UP001589559">
    <property type="component" value="Unassembled WGS sequence"/>
</dbReference>
<evidence type="ECO:0000313" key="1">
    <source>
        <dbReference type="EMBL" id="MFB9813663.1"/>
    </source>
</evidence>
<name>A0ACC6VR92_9EURY</name>
<keyword evidence="2" id="KW-1185">Reference proteome</keyword>
<comment type="caution">
    <text evidence="1">The sequence shown here is derived from an EMBL/GenBank/DDBJ whole genome shotgun (WGS) entry which is preliminary data.</text>
</comment>
<protein>
    <submittedName>
        <fullName evidence="1">TrkA family potassium uptake protein</fullName>
    </submittedName>
</protein>
<dbReference type="EMBL" id="JBHMAK010000015">
    <property type="protein sequence ID" value="MFB9813663.1"/>
    <property type="molecule type" value="Genomic_DNA"/>
</dbReference>
<organism evidence="1 2">
    <name type="scientific">Haloarcula sebkhae</name>
    <dbReference type="NCBI Taxonomy" id="932660"/>
    <lineage>
        <taxon>Archaea</taxon>
        <taxon>Methanobacteriati</taxon>
        <taxon>Methanobacteriota</taxon>
        <taxon>Stenosarchaea group</taxon>
        <taxon>Halobacteria</taxon>
        <taxon>Halobacteriales</taxon>
        <taxon>Haloarculaceae</taxon>
        <taxon>Haloarcula</taxon>
    </lineage>
</organism>
<proteinExistence type="predicted"/>
<sequence length="226" mass="24400">MTLSPMYVIIIGAGRTGSTVINLATQDDHEVVVIERDTELAEEVSATYDCMVINADAASKDILLEAGIEEADALISTTEDDSVNLMVTMFGKQYGVETLVSSINDPAHMELFEDLGVNIVESPHRLNGQYLYRAVQHPGIQDFLPITGQAEIFEMAVSSGAPIDGLDLIEADNNDLLPEETIIVAIVRDSELLIPQGESEIRAGDTVTVFAKNGATSRITDVFRGS</sequence>
<accession>A0ACC6VR92</accession>